<feature type="domain" description="Caspase family p20" evidence="3">
    <location>
        <begin position="37"/>
        <end position="167"/>
    </location>
</feature>
<feature type="chain" id="PRO_5016315193" description="Caspase family p20 domain-containing protein" evidence="2">
    <location>
        <begin position="34"/>
        <end position="490"/>
    </location>
</feature>
<dbReference type="PANTHER" id="PTHR22576:SF37">
    <property type="entry name" value="MUCOSA-ASSOCIATED LYMPHOID TISSUE LYMPHOMA TRANSLOCATION PROTEIN 1"/>
    <property type="match status" value="1"/>
</dbReference>
<accession>A0A327L617</accession>
<feature type="region of interest" description="Disordered" evidence="1">
    <location>
        <begin position="266"/>
        <end position="295"/>
    </location>
</feature>
<dbReference type="EMBL" id="NPEX01000007">
    <property type="protein sequence ID" value="RAI45807.1"/>
    <property type="molecule type" value="Genomic_DNA"/>
</dbReference>
<evidence type="ECO:0000256" key="2">
    <source>
        <dbReference type="SAM" id="SignalP"/>
    </source>
</evidence>
<evidence type="ECO:0000313" key="4">
    <source>
        <dbReference type="EMBL" id="RAI45807.1"/>
    </source>
</evidence>
<proteinExistence type="predicted"/>
<dbReference type="OrthoDB" id="9816009at2"/>
<dbReference type="SUPFAM" id="SSF52129">
    <property type="entry name" value="Caspase-like"/>
    <property type="match status" value="1"/>
</dbReference>
<evidence type="ECO:0000313" key="5">
    <source>
        <dbReference type="Proteomes" id="UP000249130"/>
    </source>
</evidence>
<dbReference type="GO" id="GO:0006508">
    <property type="term" value="P:proteolysis"/>
    <property type="evidence" value="ECO:0007669"/>
    <property type="project" value="InterPro"/>
</dbReference>
<dbReference type="GO" id="GO:0004197">
    <property type="term" value="F:cysteine-type endopeptidase activity"/>
    <property type="evidence" value="ECO:0007669"/>
    <property type="project" value="InterPro"/>
</dbReference>
<evidence type="ECO:0000256" key="1">
    <source>
        <dbReference type="SAM" id="MobiDB-lite"/>
    </source>
</evidence>
<reference evidence="4 5" key="1">
    <citation type="submission" date="2017-07" db="EMBL/GenBank/DDBJ databases">
        <title>Draft Genome Sequences of Select Purple Nonsulfur Bacteria.</title>
        <authorList>
            <person name="Lasarre B."/>
            <person name="Mckinlay J.B."/>
        </authorList>
    </citation>
    <scope>NUCLEOTIDE SEQUENCE [LARGE SCALE GENOMIC DNA]</scope>
    <source>
        <strain evidence="4 5">DSM 5909</strain>
    </source>
</reference>
<dbReference type="Proteomes" id="UP000249130">
    <property type="component" value="Unassembled WGS sequence"/>
</dbReference>
<gene>
    <name evidence="4" type="ORF">CH341_02050</name>
</gene>
<dbReference type="PANTHER" id="PTHR22576">
    <property type="entry name" value="MUCOSA ASSOCIATED LYMPHOID TISSUE LYMPHOMA TRANSLOCATION PROTEIN 1/PARACASPASE"/>
    <property type="match status" value="1"/>
</dbReference>
<dbReference type="PROSITE" id="PS50208">
    <property type="entry name" value="CASPASE_P20"/>
    <property type="match status" value="1"/>
</dbReference>
<dbReference type="InterPro" id="IPR052039">
    <property type="entry name" value="Caspase-related_regulators"/>
</dbReference>
<feature type="signal peptide" evidence="2">
    <location>
        <begin position="1"/>
        <end position="33"/>
    </location>
</feature>
<evidence type="ECO:0000259" key="3">
    <source>
        <dbReference type="PROSITE" id="PS50208"/>
    </source>
</evidence>
<dbReference type="InterPro" id="IPR029030">
    <property type="entry name" value="Caspase-like_dom_sf"/>
</dbReference>
<sequence length="490" mass="51660">MPRPTRAANPRTLLALLLAATAAFWLFATGAQARDVEPRTALVVGNSTYGFAPLSNPVNDATDVAAALRGGGFEVTLVTNADQAALKAAVQRFGEALKARGGVGLFFFAGHGVQVGGENYMVPVSRRAPSAEELRSASVSASDVVDVMAAAGNALNIVVLDACRDNPVPGTGTKGLSRVDSGARLFVSFSTSPGMVALDGQGRNSPYSKYLVQALQASGLSLEDTFKRTLKGVYQETGGQQIPWLSSSFFGDFVFRETVLAADAPALRPAPPSAPPLPSASPLPSDPRVGPREPRPVQAVAAPRLAGVYRAEGRNPDGTRYQGMVAMQPAGDRMRFTWWIGKDIYRGTGEFAGRMLVVNWGDKHPVIYPFGSGPVLNGEWADGTATERLSPYSLAAPGRVAPPQGRYRVAGRNADGSRYAGTLTMRREGERFALSWRVGSSSYQGTGTLDGNVLTVDWGAGTPVVYALGADGTLKGLWDAGRGEETLTPE</sequence>
<dbReference type="AlphaFoldDB" id="A0A327L617"/>
<dbReference type="Gene3D" id="3.40.50.1460">
    <property type="match status" value="1"/>
</dbReference>
<dbReference type="RefSeq" id="WP_111417371.1">
    <property type="nucleotide sequence ID" value="NZ_NPEX01000007.1"/>
</dbReference>
<dbReference type="Pfam" id="PF00656">
    <property type="entry name" value="Peptidase_C14"/>
    <property type="match status" value="1"/>
</dbReference>
<name>A0A327L617_9BRAD</name>
<feature type="compositionally biased region" description="Pro residues" evidence="1">
    <location>
        <begin position="268"/>
        <end position="285"/>
    </location>
</feature>
<keyword evidence="2" id="KW-0732">Signal</keyword>
<protein>
    <recommendedName>
        <fullName evidence="3">Caspase family p20 domain-containing protein</fullName>
    </recommendedName>
</protein>
<comment type="caution">
    <text evidence="4">The sequence shown here is derived from an EMBL/GenBank/DDBJ whole genome shotgun (WGS) entry which is preliminary data.</text>
</comment>
<keyword evidence="5" id="KW-1185">Reference proteome</keyword>
<dbReference type="InterPro" id="IPR011600">
    <property type="entry name" value="Pept_C14_caspase"/>
</dbReference>
<dbReference type="InterPro" id="IPR001309">
    <property type="entry name" value="Pept_C14_p20"/>
</dbReference>
<organism evidence="4 5">
    <name type="scientific">Rhodoplanes roseus</name>
    <dbReference type="NCBI Taxonomy" id="29409"/>
    <lineage>
        <taxon>Bacteria</taxon>
        <taxon>Pseudomonadati</taxon>
        <taxon>Pseudomonadota</taxon>
        <taxon>Alphaproteobacteria</taxon>
        <taxon>Hyphomicrobiales</taxon>
        <taxon>Nitrobacteraceae</taxon>
        <taxon>Rhodoplanes</taxon>
    </lineage>
</organism>